<keyword evidence="1" id="KW-0472">Membrane</keyword>
<gene>
    <name evidence="3" type="ORF">CLODIP_2_CD12177</name>
</gene>
<feature type="domain" description="Reverse transcriptase" evidence="2">
    <location>
        <begin position="1"/>
        <end position="187"/>
    </location>
</feature>
<dbReference type="EMBL" id="CADEPI010000418">
    <property type="protein sequence ID" value="CAB3385528.1"/>
    <property type="molecule type" value="Genomic_DNA"/>
</dbReference>
<feature type="transmembrane region" description="Helical" evidence="1">
    <location>
        <begin position="7"/>
        <end position="27"/>
    </location>
</feature>
<organism evidence="3 4">
    <name type="scientific">Cloeon dipterum</name>
    <dbReference type="NCBI Taxonomy" id="197152"/>
    <lineage>
        <taxon>Eukaryota</taxon>
        <taxon>Metazoa</taxon>
        <taxon>Ecdysozoa</taxon>
        <taxon>Arthropoda</taxon>
        <taxon>Hexapoda</taxon>
        <taxon>Insecta</taxon>
        <taxon>Pterygota</taxon>
        <taxon>Palaeoptera</taxon>
        <taxon>Ephemeroptera</taxon>
        <taxon>Pisciforma</taxon>
        <taxon>Baetidae</taxon>
        <taxon>Cloeon</taxon>
    </lineage>
</organism>
<sequence length="391" mass="43892">MEHRQKILAIFYDVTNAFGTVCVPILLRKFEMNGVRGVALDWLRSSLTGRTPVVKMTQRVGKWERIVHSSEVSVVRGTPQGGVLSPSLFVGGVCDMLLYVLIGFTVNYADDTSSLISAADNEQLYQNARLSADMLQHFCEANILVLNASKSVLVQFRGRKQNEFPQINLAGQIIPCAEQAKFLGLHVRQDCKWDDHAQYVSGRLHTTVTMLNGLKGNVDEKSLINVYYAHANSIMSYGIVIWGASDWALRTVFVAQKRLIRALAGERYWKGLTPLCSARPLFERYNLLPVFSIYLFEACLIIDIAVPLDANVERTVVEKKRKYQPLAVELKEIYNLRKITVVPVVISTNGVVLKDWKKLMETLPLTTNHLKLMQKAAVLGTANIVRKTLAL</sequence>
<keyword evidence="1" id="KW-1133">Transmembrane helix</keyword>
<dbReference type="AlphaFoldDB" id="A0A8S1DXV9"/>
<comment type="caution">
    <text evidence="3">The sequence shown here is derived from an EMBL/GenBank/DDBJ whole genome shotgun (WGS) entry which is preliminary data.</text>
</comment>
<dbReference type="PANTHER" id="PTHR33332">
    <property type="entry name" value="REVERSE TRANSCRIPTASE DOMAIN-CONTAINING PROTEIN"/>
    <property type="match status" value="1"/>
</dbReference>
<dbReference type="PROSITE" id="PS50878">
    <property type="entry name" value="RT_POL"/>
    <property type="match status" value="1"/>
</dbReference>
<reference evidence="3 4" key="1">
    <citation type="submission" date="2020-04" db="EMBL/GenBank/DDBJ databases">
        <authorList>
            <person name="Alioto T."/>
            <person name="Alioto T."/>
            <person name="Gomez Garrido J."/>
        </authorList>
    </citation>
    <scope>NUCLEOTIDE SEQUENCE [LARGE SCALE GENOMIC DNA]</scope>
</reference>
<evidence type="ECO:0000313" key="3">
    <source>
        <dbReference type="EMBL" id="CAB3385528.1"/>
    </source>
</evidence>
<evidence type="ECO:0000259" key="2">
    <source>
        <dbReference type="PROSITE" id="PS50878"/>
    </source>
</evidence>
<keyword evidence="4" id="KW-1185">Reference proteome</keyword>
<accession>A0A8S1DXV9</accession>
<protein>
    <recommendedName>
        <fullName evidence="2">Reverse transcriptase domain-containing protein</fullName>
    </recommendedName>
</protein>
<dbReference type="OrthoDB" id="2194416at2759"/>
<evidence type="ECO:0000313" key="4">
    <source>
        <dbReference type="Proteomes" id="UP000494165"/>
    </source>
</evidence>
<name>A0A8S1DXV9_9INSE</name>
<keyword evidence="1" id="KW-0812">Transmembrane</keyword>
<evidence type="ECO:0000256" key="1">
    <source>
        <dbReference type="SAM" id="Phobius"/>
    </source>
</evidence>
<proteinExistence type="predicted"/>
<dbReference type="Pfam" id="PF00078">
    <property type="entry name" value="RVT_1"/>
    <property type="match status" value="1"/>
</dbReference>
<dbReference type="InterPro" id="IPR000477">
    <property type="entry name" value="RT_dom"/>
</dbReference>
<dbReference type="Proteomes" id="UP000494165">
    <property type="component" value="Unassembled WGS sequence"/>
</dbReference>